<proteinExistence type="predicted"/>
<keyword evidence="2" id="KW-1185">Reference proteome</keyword>
<organism evidence="1 2">
    <name type="scientific">Crotalaria pallida</name>
    <name type="common">Smooth rattlebox</name>
    <name type="synonym">Crotalaria striata</name>
    <dbReference type="NCBI Taxonomy" id="3830"/>
    <lineage>
        <taxon>Eukaryota</taxon>
        <taxon>Viridiplantae</taxon>
        <taxon>Streptophyta</taxon>
        <taxon>Embryophyta</taxon>
        <taxon>Tracheophyta</taxon>
        <taxon>Spermatophyta</taxon>
        <taxon>Magnoliopsida</taxon>
        <taxon>eudicotyledons</taxon>
        <taxon>Gunneridae</taxon>
        <taxon>Pentapetalae</taxon>
        <taxon>rosids</taxon>
        <taxon>fabids</taxon>
        <taxon>Fabales</taxon>
        <taxon>Fabaceae</taxon>
        <taxon>Papilionoideae</taxon>
        <taxon>50 kb inversion clade</taxon>
        <taxon>genistoids sensu lato</taxon>
        <taxon>core genistoids</taxon>
        <taxon>Crotalarieae</taxon>
        <taxon>Crotalaria</taxon>
    </lineage>
</organism>
<evidence type="ECO:0000313" key="2">
    <source>
        <dbReference type="Proteomes" id="UP001372338"/>
    </source>
</evidence>
<comment type="caution">
    <text evidence="1">The sequence shown here is derived from an EMBL/GenBank/DDBJ whole genome shotgun (WGS) entry which is preliminary data.</text>
</comment>
<accession>A0AAN9J6L1</accession>
<reference evidence="1 2" key="1">
    <citation type="submission" date="2024-01" db="EMBL/GenBank/DDBJ databases">
        <title>The genomes of 5 underutilized Papilionoideae crops provide insights into root nodulation and disease resistanc.</title>
        <authorList>
            <person name="Yuan L."/>
        </authorList>
    </citation>
    <scope>NUCLEOTIDE SEQUENCE [LARGE SCALE GENOMIC DNA]</scope>
    <source>
        <strain evidence="1">ZHUSHIDOU_FW_LH</strain>
        <tissue evidence="1">Leaf</tissue>
    </source>
</reference>
<dbReference type="Proteomes" id="UP001372338">
    <property type="component" value="Unassembled WGS sequence"/>
</dbReference>
<sequence>MISASGTRTTVRFSCLGYYTDLLVEFCKSEHKIFKPNGPGPTPPPGSSFDSREAIIVSPATSFVGWFSGGWVSYRVSSPPPHPRLLLLLLPLSLSLSLAMLSLSPI</sequence>
<evidence type="ECO:0000313" key="1">
    <source>
        <dbReference type="EMBL" id="KAK7292471.1"/>
    </source>
</evidence>
<dbReference type="AlphaFoldDB" id="A0AAN9J6L1"/>
<gene>
    <name evidence="1" type="ORF">RIF29_08252</name>
</gene>
<protein>
    <submittedName>
        <fullName evidence="1">Uncharacterized protein</fullName>
    </submittedName>
</protein>
<dbReference type="EMBL" id="JAYWIO010000001">
    <property type="protein sequence ID" value="KAK7292471.1"/>
    <property type="molecule type" value="Genomic_DNA"/>
</dbReference>
<name>A0AAN9J6L1_CROPI</name>